<evidence type="ECO:0000313" key="1">
    <source>
        <dbReference type="EMBL" id="PSR25427.1"/>
    </source>
</evidence>
<organism evidence="1 2">
    <name type="scientific">Sulfobacillus thermosulfidooxidans</name>
    <dbReference type="NCBI Taxonomy" id="28034"/>
    <lineage>
        <taxon>Bacteria</taxon>
        <taxon>Bacillati</taxon>
        <taxon>Bacillota</taxon>
        <taxon>Clostridia</taxon>
        <taxon>Eubacteriales</taxon>
        <taxon>Clostridiales Family XVII. Incertae Sedis</taxon>
        <taxon>Sulfobacillus</taxon>
    </lineage>
</organism>
<proteinExistence type="predicted"/>
<dbReference type="EMBL" id="PXYX01000030">
    <property type="protein sequence ID" value="PSR25427.1"/>
    <property type="molecule type" value="Genomic_DNA"/>
</dbReference>
<sequence>MSQYDRLVLPGGWRSIAWFNEPPKAIIVLTEATMPKTHVERGPNHVSVFPTLLCLDVAVVARAQILLDHLWRGWRFPDYAP</sequence>
<name>A0A2T2WT60_SULTH</name>
<reference evidence="1 2" key="1">
    <citation type="journal article" date="2014" name="BMC Genomics">
        <title>Comparison of environmental and isolate Sulfobacillus genomes reveals diverse carbon, sulfur, nitrogen, and hydrogen metabolisms.</title>
        <authorList>
            <person name="Justice N.B."/>
            <person name="Norman A."/>
            <person name="Brown C.T."/>
            <person name="Singh A."/>
            <person name="Thomas B.C."/>
            <person name="Banfield J.F."/>
        </authorList>
    </citation>
    <scope>NUCLEOTIDE SEQUENCE [LARGE SCALE GENOMIC DNA]</scope>
    <source>
        <strain evidence="1">AMDSBA5</strain>
    </source>
</reference>
<comment type="caution">
    <text evidence="1">The sequence shown here is derived from an EMBL/GenBank/DDBJ whole genome shotgun (WGS) entry which is preliminary data.</text>
</comment>
<dbReference type="AlphaFoldDB" id="A0A2T2WT60"/>
<accession>A0A2T2WT60</accession>
<dbReference type="Proteomes" id="UP000242705">
    <property type="component" value="Unassembled WGS sequence"/>
</dbReference>
<gene>
    <name evidence="1" type="ORF">C7B47_12290</name>
</gene>
<evidence type="ECO:0000313" key="2">
    <source>
        <dbReference type="Proteomes" id="UP000242705"/>
    </source>
</evidence>
<protein>
    <submittedName>
        <fullName evidence="1">Uncharacterized protein</fullName>
    </submittedName>
</protein>